<feature type="transmembrane region" description="Helical" evidence="1">
    <location>
        <begin position="57"/>
        <end position="81"/>
    </location>
</feature>
<keyword evidence="1" id="KW-1133">Transmembrane helix</keyword>
<keyword evidence="1" id="KW-0812">Transmembrane</keyword>
<proteinExistence type="predicted"/>
<feature type="domain" description="Glycosyl transferase family 1" evidence="2">
    <location>
        <begin position="196"/>
        <end position="357"/>
    </location>
</feature>
<name>A0A2H0UXJ7_9BACT</name>
<accession>A0A2H0UXJ7</accession>
<keyword evidence="1" id="KW-0472">Membrane</keyword>
<dbReference type="PANTHER" id="PTHR45947">
    <property type="entry name" value="SULFOQUINOVOSYL TRANSFERASE SQD2"/>
    <property type="match status" value="1"/>
</dbReference>
<evidence type="ECO:0000256" key="1">
    <source>
        <dbReference type="SAM" id="Phobius"/>
    </source>
</evidence>
<dbReference type="InterPro" id="IPR050194">
    <property type="entry name" value="Glycosyltransferase_grp1"/>
</dbReference>
<dbReference type="Pfam" id="PF00534">
    <property type="entry name" value="Glycos_transf_1"/>
    <property type="match status" value="1"/>
</dbReference>
<dbReference type="InterPro" id="IPR001296">
    <property type="entry name" value="Glyco_trans_1"/>
</dbReference>
<dbReference type="AlphaFoldDB" id="A0A2H0UXJ7"/>
<evidence type="ECO:0000313" key="3">
    <source>
        <dbReference type="EMBL" id="PIR91576.1"/>
    </source>
</evidence>
<gene>
    <name evidence="3" type="ORF">COU03_01595</name>
</gene>
<dbReference type="Proteomes" id="UP000228906">
    <property type="component" value="Unassembled WGS sequence"/>
</dbReference>
<dbReference type="SUPFAM" id="SSF53756">
    <property type="entry name" value="UDP-Glycosyltransferase/glycogen phosphorylase"/>
    <property type="match status" value="1"/>
</dbReference>
<evidence type="ECO:0000259" key="2">
    <source>
        <dbReference type="Pfam" id="PF00534"/>
    </source>
</evidence>
<dbReference type="PANTHER" id="PTHR45947:SF3">
    <property type="entry name" value="SULFOQUINOVOSYL TRANSFERASE SQD2"/>
    <property type="match status" value="1"/>
</dbReference>
<reference evidence="4" key="1">
    <citation type="submission" date="2017-09" db="EMBL/GenBank/DDBJ databases">
        <title>Depth-based differentiation of microbial function through sediment-hosted aquifers and enrichment of novel symbionts in the deep terrestrial subsurface.</title>
        <authorList>
            <person name="Probst A.J."/>
            <person name="Ladd B."/>
            <person name="Jarett J.K."/>
            <person name="Geller-Mcgrath D.E."/>
            <person name="Sieber C.M.K."/>
            <person name="Emerson J.B."/>
            <person name="Anantharaman K."/>
            <person name="Thomas B.C."/>
            <person name="Malmstrom R."/>
            <person name="Stieglmeier M."/>
            <person name="Klingl A."/>
            <person name="Woyke T."/>
            <person name="Ryan C.M."/>
            <person name="Banfield J.F."/>
        </authorList>
    </citation>
    <scope>NUCLEOTIDE SEQUENCE [LARGE SCALE GENOMIC DNA]</scope>
</reference>
<dbReference type="GO" id="GO:0016757">
    <property type="term" value="F:glycosyltransferase activity"/>
    <property type="evidence" value="ECO:0007669"/>
    <property type="project" value="InterPro"/>
</dbReference>
<sequence>MFVFIISRDWRNIYLNDLDSFKAKLLRDGFNLDKDKFFIVSANRRYLGYKKIDQQFAVFYLLCPQILMPLFLKIAAIIFFIQAIGQKPDICYATTPFFALSFWPCKYFLKIPVFCNFVSSVSEIVRQKGGLKRKIAAKIVSGCEFLGAKMADVLMPNGQWLKQKLLNWRVSASKIVFRSVRPPQIKINPAQTGELREAHHLSGKKVIFTAARLEKEKNLEVALRALAEIKDNDIAWLLAGSGSQEAALKKIAGELGLSDRVIFLGYIDHTNIWPYYELCSVFVLASLSEGMPTVILEAMLMRKPVVASNIAGNRELVSHQATGLLFNPVSASDLAEKVNQVLSDVDLADRLAAAGRAKAAEYVEQYQNIEQIYQCFLAKL</sequence>
<dbReference type="EMBL" id="PFAV01000028">
    <property type="protein sequence ID" value="PIR91576.1"/>
    <property type="molecule type" value="Genomic_DNA"/>
</dbReference>
<protein>
    <recommendedName>
        <fullName evidence="2">Glycosyl transferase family 1 domain-containing protein</fullName>
    </recommendedName>
</protein>
<dbReference type="Gene3D" id="3.40.50.2000">
    <property type="entry name" value="Glycogen Phosphorylase B"/>
    <property type="match status" value="2"/>
</dbReference>
<evidence type="ECO:0000313" key="4">
    <source>
        <dbReference type="Proteomes" id="UP000228906"/>
    </source>
</evidence>
<dbReference type="CDD" id="cd03801">
    <property type="entry name" value="GT4_PimA-like"/>
    <property type="match status" value="1"/>
</dbReference>
<organism evidence="3 4">
    <name type="scientific">bacterium (Candidatus Gribaldobacteria) CG10_big_fil_rev_8_21_14_0_10_41_12</name>
    <dbReference type="NCBI Taxonomy" id="2014277"/>
    <lineage>
        <taxon>Bacteria</taxon>
        <taxon>Candidatus Gribaldobacteria</taxon>
    </lineage>
</organism>
<comment type="caution">
    <text evidence="3">The sequence shown here is derived from an EMBL/GenBank/DDBJ whole genome shotgun (WGS) entry which is preliminary data.</text>
</comment>